<evidence type="ECO:0000313" key="4">
    <source>
        <dbReference type="Proteomes" id="UP000825258"/>
    </source>
</evidence>
<reference evidence="3 4" key="1">
    <citation type="submission" date="2021-06" db="EMBL/GenBank/DDBJ databases">
        <title>Whole genome sequences of Flavobacterium sp. KK2020170 and assembly.</title>
        <authorList>
            <person name="Kitahara K."/>
            <person name="Miyoshi S."/>
            <person name="Uesaka K."/>
        </authorList>
    </citation>
    <scope>NUCLEOTIDE SEQUENCE [LARGE SCALE GENOMIC DNA]</scope>
    <source>
        <strain evidence="3 4">KK2020170</strain>
    </source>
</reference>
<dbReference type="InterPro" id="IPR053139">
    <property type="entry name" value="Surface_bspA-like"/>
</dbReference>
<dbReference type="InterPro" id="IPR026906">
    <property type="entry name" value="LRR_5"/>
</dbReference>
<dbReference type="PANTHER" id="PTHR45661:SF3">
    <property type="entry name" value="IG-LIKE DOMAIN-CONTAINING PROTEIN"/>
    <property type="match status" value="1"/>
</dbReference>
<evidence type="ECO:0000256" key="2">
    <source>
        <dbReference type="SAM" id="SignalP"/>
    </source>
</evidence>
<evidence type="ECO:0000256" key="1">
    <source>
        <dbReference type="ARBA" id="ARBA00022729"/>
    </source>
</evidence>
<name>A0ABN6HX29_9FLAO</name>
<dbReference type="InterPro" id="IPR032675">
    <property type="entry name" value="LRR_dom_sf"/>
</dbReference>
<sequence length="350" mass="37498">MKKHLLLFSILFCSLLGYSQTFTDNYITYDVVNSTSVVISDYDANGGTVVNIPATVSYNGTTYNVTSIGNSAFLSNSLTNVTIPSSVTSIGNNAFRNNNLVSVTIPDSVISIGVASFAYNSLMINVQLSNNLTSIPTDAFSFNDLQSLVIPENVTSIGELAFVSNGITSLVIGNNVISIGNSAFRDNNISNLVIPSSVNNIGDSAFLFNPLSNVYSENGVPPIIITSSINDTFAFNRSTIHLHIPPGTTGAYVTNSGALWTGFAPVTEDALSTSNFELENDIKIISMENSIKILSSNQIQLENYSLFNLSGQEISKGVESEIPTISFSKGVYILVLNFDKGSVTKKVLIK</sequence>
<dbReference type="SUPFAM" id="SSF52058">
    <property type="entry name" value="L domain-like"/>
    <property type="match status" value="1"/>
</dbReference>
<dbReference type="Pfam" id="PF13306">
    <property type="entry name" value="LRR_5"/>
    <property type="match status" value="1"/>
</dbReference>
<protein>
    <submittedName>
        <fullName evidence="3">T9SS C-terminal target domain-containing protein</fullName>
    </submittedName>
</protein>
<organism evidence="3 4">
    <name type="scientific">Flavobacterium okayamense</name>
    <dbReference type="NCBI Taxonomy" id="2830782"/>
    <lineage>
        <taxon>Bacteria</taxon>
        <taxon>Pseudomonadati</taxon>
        <taxon>Bacteroidota</taxon>
        <taxon>Flavobacteriia</taxon>
        <taxon>Flavobacteriales</taxon>
        <taxon>Flavobacteriaceae</taxon>
        <taxon>Flavobacterium</taxon>
    </lineage>
</organism>
<dbReference type="PANTHER" id="PTHR45661">
    <property type="entry name" value="SURFACE ANTIGEN"/>
    <property type="match status" value="1"/>
</dbReference>
<evidence type="ECO:0000313" key="3">
    <source>
        <dbReference type="EMBL" id="BCY28935.1"/>
    </source>
</evidence>
<dbReference type="EMBL" id="AP024749">
    <property type="protein sequence ID" value="BCY28935.1"/>
    <property type="molecule type" value="Genomic_DNA"/>
</dbReference>
<dbReference type="Gene3D" id="3.80.10.10">
    <property type="entry name" value="Ribonuclease Inhibitor"/>
    <property type="match status" value="1"/>
</dbReference>
<feature type="chain" id="PRO_5045314297" evidence="2">
    <location>
        <begin position="24"/>
        <end position="350"/>
    </location>
</feature>
<keyword evidence="4" id="KW-1185">Reference proteome</keyword>
<keyword evidence="1 2" id="KW-0732">Signal</keyword>
<feature type="signal peptide" evidence="2">
    <location>
        <begin position="1"/>
        <end position="23"/>
    </location>
</feature>
<proteinExistence type="predicted"/>
<dbReference type="RefSeq" id="WP_221258040.1">
    <property type="nucleotide sequence ID" value="NZ_AP024749.1"/>
</dbReference>
<dbReference type="NCBIfam" id="TIGR04183">
    <property type="entry name" value="Por_Secre_tail"/>
    <property type="match status" value="1"/>
</dbReference>
<gene>
    <name evidence="3" type="ORF">KK2020170_18030</name>
</gene>
<accession>A0ABN6HX29</accession>
<dbReference type="Proteomes" id="UP000825258">
    <property type="component" value="Chromosome"/>
</dbReference>
<dbReference type="InterPro" id="IPR026444">
    <property type="entry name" value="Secre_tail"/>
</dbReference>